<sequence>MRISSSEYEIMKIIWTINKTVTSSEVMNVLADKRNWKQPTVLTFLNRLCEKALLKTEKNGKLRSYTPTISESDYKKQETQAFLNELHEGSISNLITCMGSNDGLTAEDIDDLRKWLESTRSHD</sequence>
<dbReference type="InterPro" id="IPR036388">
    <property type="entry name" value="WH-like_DNA-bd_sf"/>
</dbReference>
<dbReference type="PIRSF" id="PIRSF019455">
    <property type="entry name" value="CopR_AtkY"/>
    <property type="match status" value="1"/>
</dbReference>
<dbReference type="InterPro" id="IPR036390">
    <property type="entry name" value="WH_DNA-bd_sf"/>
</dbReference>
<gene>
    <name evidence="5" type="ORF">DFR58_1513</name>
</gene>
<dbReference type="AlphaFoldDB" id="A0A369AH29"/>
<evidence type="ECO:0000256" key="3">
    <source>
        <dbReference type="ARBA" id="ARBA00023125"/>
    </source>
</evidence>
<proteinExistence type="inferred from homology"/>
<keyword evidence="2" id="KW-0805">Transcription regulation</keyword>
<comment type="similarity">
    <text evidence="1">Belongs to the BlaI transcriptional regulatory family.</text>
</comment>
<organism evidence="5 6">
    <name type="scientific">Anaerobacterium chartisolvens</name>
    <dbReference type="NCBI Taxonomy" id="1297424"/>
    <lineage>
        <taxon>Bacteria</taxon>
        <taxon>Bacillati</taxon>
        <taxon>Bacillota</taxon>
        <taxon>Clostridia</taxon>
        <taxon>Eubacteriales</taxon>
        <taxon>Oscillospiraceae</taxon>
        <taxon>Anaerobacterium</taxon>
    </lineage>
</organism>
<evidence type="ECO:0000313" key="6">
    <source>
        <dbReference type="Proteomes" id="UP000253034"/>
    </source>
</evidence>
<protein>
    <submittedName>
        <fullName evidence="5">Putative transcriptional regulator</fullName>
    </submittedName>
</protein>
<keyword evidence="6" id="KW-1185">Reference proteome</keyword>
<dbReference type="SUPFAM" id="SSF46785">
    <property type="entry name" value="Winged helix' DNA-binding domain"/>
    <property type="match status" value="1"/>
</dbReference>
<evidence type="ECO:0000256" key="2">
    <source>
        <dbReference type="ARBA" id="ARBA00023015"/>
    </source>
</evidence>
<evidence type="ECO:0000313" key="5">
    <source>
        <dbReference type="EMBL" id="RCX07586.1"/>
    </source>
</evidence>
<accession>A0A369AH29</accession>
<dbReference type="GO" id="GO:0045892">
    <property type="term" value="P:negative regulation of DNA-templated transcription"/>
    <property type="evidence" value="ECO:0007669"/>
    <property type="project" value="InterPro"/>
</dbReference>
<dbReference type="Proteomes" id="UP000253034">
    <property type="component" value="Unassembled WGS sequence"/>
</dbReference>
<reference evidence="5 6" key="1">
    <citation type="submission" date="2018-07" db="EMBL/GenBank/DDBJ databases">
        <title>Genomic Encyclopedia of Type Strains, Phase IV (KMG-IV): sequencing the most valuable type-strain genomes for metagenomic binning, comparative biology and taxonomic classification.</title>
        <authorList>
            <person name="Goeker M."/>
        </authorList>
    </citation>
    <scope>NUCLEOTIDE SEQUENCE [LARGE SCALE GENOMIC DNA]</scope>
    <source>
        <strain evidence="5 6">DSM 27016</strain>
    </source>
</reference>
<keyword evidence="3" id="KW-0238">DNA-binding</keyword>
<dbReference type="RefSeq" id="WP_170138278.1">
    <property type="nucleotide sequence ID" value="NZ_QPJT01000051.1"/>
</dbReference>
<comment type="caution">
    <text evidence="5">The sequence shown here is derived from an EMBL/GenBank/DDBJ whole genome shotgun (WGS) entry which is preliminary data.</text>
</comment>
<name>A0A369AH29_9FIRM</name>
<keyword evidence="4" id="KW-0804">Transcription</keyword>
<evidence type="ECO:0000256" key="4">
    <source>
        <dbReference type="ARBA" id="ARBA00023163"/>
    </source>
</evidence>
<dbReference type="Gene3D" id="1.10.4040.10">
    <property type="entry name" value="Penicillinase repressor domain"/>
    <property type="match status" value="1"/>
</dbReference>
<dbReference type="Gene3D" id="1.10.10.10">
    <property type="entry name" value="Winged helix-like DNA-binding domain superfamily/Winged helix DNA-binding domain"/>
    <property type="match status" value="1"/>
</dbReference>
<dbReference type="GO" id="GO:0003677">
    <property type="term" value="F:DNA binding"/>
    <property type="evidence" value="ECO:0007669"/>
    <property type="project" value="UniProtKB-KW"/>
</dbReference>
<dbReference type="Pfam" id="PF03965">
    <property type="entry name" value="Penicillinase_R"/>
    <property type="match status" value="1"/>
</dbReference>
<dbReference type="EMBL" id="QPJT01000051">
    <property type="protein sequence ID" value="RCX07586.1"/>
    <property type="molecule type" value="Genomic_DNA"/>
</dbReference>
<dbReference type="InterPro" id="IPR005650">
    <property type="entry name" value="BlaI_family"/>
</dbReference>
<evidence type="ECO:0000256" key="1">
    <source>
        <dbReference type="ARBA" id="ARBA00011046"/>
    </source>
</evidence>